<dbReference type="AlphaFoldDB" id="A0A0M3JT65"/>
<dbReference type="EMBL" id="UYRR01031016">
    <property type="protein sequence ID" value="VDK43590.1"/>
    <property type="molecule type" value="Genomic_DNA"/>
</dbReference>
<evidence type="ECO:0000313" key="2">
    <source>
        <dbReference type="EMBL" id="VDK43590.1"/>
    </source>
</evidence>
<sequence>MSKNSSSKRERSNTRTLGMGNSNDETVMLNSAAGGIDLLNNALYGSVATPPTAAVSTSSLFCNAIGETEERTRAAAAKAALVVHSSPTDKKMLFGHQDELNSSNSSSSRKQSIITATSSMIVDDLACGEIFSRCGRTEGASRFANETNPSPIFTPTSSSLTTTANLGQMLSSSAKASFHNQQADNTALSIPSSSYQQQSYQRLITTATAAAAAAAADINSKISATFASDVANNWCDFTTSRPNINSCNTTTHDEMSSTHDEVNNNNGDFDMEIDNDTNEIDHDNEEPICLVVRKKSDCATTVPSVTVSITSSL</sequence>
<evidence type="ECO:0000313" key="4">
    <source>
        <dbReference type="WBParaSite" id="ASIM_0001120101-mRNA-1"/>
    </source>
</evidence>
<dbReference type="WBParaSite" id="ASIM_0001120101-mRNA-1">
    <property type="protein sequence ID" value="ASIM_0001120101-mRNA-1"/>
    <property type="gene ID" value="ASIM_0001120101"/>
</dbReference>
<evidence type="ECO:0000313" key="3">
    <source>
        <dbReference type="Proteomes" id="UP000267096"/>
    </source>
</evidence>
<accession>A0A0M3JT65</accession>
<proteinExistence type="predicted"/>
<name>A0A0M3JT65_ANISI</name>
<dbReference type="Proteomes" id="UP000267096">
    <property type="component" value="Unassembled WGS sequence"/>
</dbReference>
<protein>
    <submittedName>
        <fullName evidence="2 4">Uncharacterized protein</fullName>
    </submittedName>
</protein>
<organism evidence="4">
    <name type="scientific">Anisakis simplex</name>
    <name type="common">Herring worm</name>
    <dbReference type="NCBI Taxonomy" id="6269"/>
    <lineage>
        <taxon>Eukaryota</taxon>
        <taxon>Metazoa</taxon>
        <taxon>Ecdysozoa</taxon>
        <taxon>Nematoda</taxon>
        <taxon>Chromadorea</taxon>
        <taxon>Rhabditida</taxon>
        <taxon>Spirurina</taxon>
        <taxon>Ascaridomorpha</taxon>
        <taxon>Ascaridoidea</taxon>
        <taxon>Anisakidae</taxon>
        <taxon>Anisakis</taxon>
        <taxon>Anisakis simplex complex</taxon>
    </lineage>
</organism>
<gene>
    <name evidence="2" type="ORF">ASIM_LOCUS10759</name>
</gene>
<reference evidence="4" key="1">
    <citation type="submission" date="2017-02" db="UniProtKB">
        <authorList>
            <consortium name="WormBaseParasite"/>
        </authorList>
    </citation>
    <scope>IDENTIFICATION</scope>
</reference>
<reference evidence="2 3" key="2">
    <citation type="submission" date="2018-11" db="EMBL/GenBank/DDBJ databases">
        <authorList>
            <consortium name="Pathogen Informatics"/>
        </authorList>
    </citation>
    <scope>NUCLEOTIDE SEQUENCE [LARGE SCALE GENOMIC DNA]</scope>
</reference>
<feature type="region of interest" description="Disordered" evidence="1">
    <location>
        <begin position="1"/>
        <end position="23"/>
    </location>
</feature>
<keyword evidence="3" id="KW-1185">Reference proteome</keyword>
<evidence type="ECO:0000256" key="1">
    <source>
        <dbReference type="SAM" id="MobiDB-lite"/>
    </source>
</evidence>